<dbReference type="Gene3D" id="3.40.190.290">
    <property type="match status" value="1"/>
</dbReference>
<dbReference type="RefSeq" id="WP_338605548.1">
    <property type="nucleotide sequence ID" value="NZ_AP028679.1"/>
</dbReference>
<dbReference type="AlphaFoldDB" id="A0AAU9EYI1"/>
<dbReference type="GO" id="GO:0003700">
    <property type="term" value="F:DNA-binding transcription factor activity"/>
    <property type="evidence" value="ECO:0007669"/>
    <property type="project" value="InterPro"/>
</dbReference>
<dbReference type="GO" id="GO:0003677">
    <property type="term" value="F:DNA binding"/>
    <property type="evidence" value="ECO:0007669"/>
    <property type="project" value="UniProtKB-KW"/>
</dbReference>
<protein>
    <submittedName>
        <fullName evidence="6">LysR family transcriptional regulator</fullName>
    </submittedName>
</protein>
<proteinExistence type="inferred from homology"/>
<gene>
    <name evidence="6" type="ORF">FAK_08680</name>
</gene>
<dbReference type="Pfam" id="PF00126">
    <property type="entry name" value="HTH_1"/>
    <property type="match status" value="1"/>
</dbReference>
<dbReference type="Pfam" id="PF03466">
    <property type="entry name" value="LysR_substrate"/>
    <property type="match status" value="1"/>
</dbReference>
<dbReference type="PANTHER" id="PTHR30419">
    <property type="entry name" value="HTH-TYPE TRANSCRIPTIONAL REGULATOR YBHD"/>
    <property type="match status" value="1"/>
</dbReference>
<evidence type="ECO:0000259" key="5">
    <source>
        <dbReference type="PROSITE" id="PS50931"/>
    </source>
</evidence>
<dbReference type="FunFam" id="1.10.10.10:FF:000001">
    <property type="entry name" value="LysR family transcriptional regulator"/>
    <property type="match status" value="1"/>
</dbReference>
<dbReference type="SUPFAM" id="SSF53850">
    <property type="entry name" value="Periplasmic binding protein-like II"/>
    <property type="match status" value="1"/>
</dbReference>
<keyword evidence="3" id="KW-0238">DNA-binding</keyword>
<sequence>MDSLKSLYYALALDQHRNFTAAARDLGISQPALSRAIQKLEKDLGVPLFDRKKTEVTPTPFGETYLGRAANILGQLQEAERELHMMRGMKIGTLRVGFGPVYVASLAGPAVGRFVADYPQIKLRISTGGWTGLTQRMQSGELDLYVGETSALEDCAEYKVIPLSTQSGVFFCRPDHPLLETAPARVEDLAAYPLATLQLPTRAKIFLQDMVQVEKSAEGVVVARPAIECEDLFLTKMVVANSLAVGLATQNVLRSDFEAGTLRELTVRGNRLATQGGVVVRRGVTISPSAQAFINYLSESDRQLGR</sequence>
<dbReference type="PANTHER" id="PTHR30419:SF30">
    <property type="entry name" value="LYSR FAMILY TRANSCRIPTIONAL REGULATOR"/>
    <property type="match status" value="1"/>
</dbReference>
<name>A0AAU9EYI1_9BACT</name>
<evidence type="ECO:0000256" key="4">
    <source>
        <dbReference type="ARBA" id="ARBA00023163"/>
    </source>
</evidence>
<keyword evidence="4" id="KW-0804">Transcription</keyword>
<dbReference type="Gene3D" id="1.10.10.10">
    <property type="entry name" value="Winged helix-like DNA-binding domain superfamily/Winged helix DNA-binding domain"/>
    <property type="match status" value="1"/>
</dbReference>
<feature type="domain" description="HTH lysR-type" evidence="5">
    <location>
        <begin position="1"/>
        <end position="59"/>
    </location>
</feature>
<dbReference type="InterPro" id="IPR000847">
    <property type="entry name" value="LysR_HTH_N"/>
</dbReference>
<dbReference type="GO" id="GO:0005829">
    <property type="term" value="C:cytosol"/>
    <property type="evidence" value="ECO:0007669"/>
    <property type="project" value="TreeGrafter"/>
</dbReference>
<dbReference type="Proteomes" id="UP001366166">
    <property type="component" value="Chromosome"/>
</dbReference>
<evidence type="ECO:0000313" key="7">
    <source>
        <dbReference type="Proteomes" id="UP001366166"/>
    </source>
</evidence>
<evidence type="ECO:0000256" key="1">
    <source>
        <dbReference type="ARBA" id="ARBA00009437"/>
    </source>
</evidence>
<accession>A0AAU9EYI1</accession>
<keyword evidence="2" id="KW-0805">Transcription regulation</keyword>
<evidence type="ECO:0000313" key="6">
    <source>
        <dbReference type="EMBL" id="BEQ13802.1"/>
    </source>
</evidence>
<dbReference type="KEGG" id="dmp:FAK_08680"/>
<keyword evidence="7" id="KW-1185">Reference proteome</keyword>
<dbReference type="EMBL" id="AP028679">
    <property type="protein sequence ID" value="BEQ13802.1"/>
    <property type="molecule type" value="Genomic_DNA"/>
</dbReference>
<dbReference type="InterPro" id="IPR050950">
    <property type="entry name" value="HTH-type_LysR_regulators"/>
</dbReference>
<evidence type="ECO:0000256" key="3">
    <source>
        <dbReference type="ARBA" id="ARBA00023125"/>
    </source>
</evidence>
<comment type="similarity">
    <text evidence="1">Belongs to the LysR transcriptional regulatory family.</text>
</comment>
<organism evidence="6 7">
    <name type="scientific">Desulfoferula mesophila</name>
    <dbReference type="NCBI Taxonomy" id="3058419"/>
    <lineage>
        <taxon>Bacteria</taxon>
        <taxon>Pseudomonadati</taxon>
        <taxon>Thermodesulfobacteriota</taxon>
        <taxon>Desulfarculia</taxon>
        <taxon>Desulfarculales</taxon>
        <taxon>Desulfarculaceae</taxon>
        <taxon>Desulfoferula</taxon>
    </lineage>
</organism>
<dbReference type="InterPro" id="IPR005119">
    <property type="entry name" value="LysR_subst-bd"/>
</dbReference>
<reference evidence="7" key="1">
    <citation type="journal article" date="2023" name="Arch. Microbiol.">
        <title>Desulfoferula mesophilus gen. nov. sp. nov., a mesophilic sulfate-reducing bacterium isolated from a brackish lake sediment.</title>
        <authorList>
            <person name="Watanabe T."/>
            <person name="Yabe T."/>
            <person name="Tsuji J.M."/>
            <person name="Fukui M."/>
        </authorList>
    </citation>
    <scope>NUCLEOTIDE SEQUENCE [LARGE SCALE GENOMIC DNA]</scope>
    <source>
        <strain evidence="7">12FAK</strain>
    </source>
</reference>
<evidence type="ECO:0000256" key="2">
    <source>
        <dbReference type="ARBA" id="ARBA00023015"/>
    </source>
</evidence>
<dbReference type="PRINTS" id="PR00039">
    <property type="entry name" value="HTHLYSR"/>
</dbReference>
<dbReference type="InterPro" id="IPR036390">
    <property type="entry name" value="WH_DNA-bd_sf"/>
</dbReference>
<dbReference type="InterPro" id="IPR036388">
    <property type="entry name" value="WH-like_DNA-bd_sf"/>
</dbReference>
<dbReference type="PROSITE" id="PS50931">
    <property type="entry name" value="HTH_LYSR"/>
    <property type="match status" value="1"/>
</dbReference>
<dbReference type="SUPFAM" id="SSF46785">
    <property type="entry name" value="Winged helix' DNA-binding domain"/>
    <property type="match status" value="1"/>
</dbReference>